<dbReference type="KEGG" id="hbq:QI031_11190"/>
<dbReference type="RefSeq" id="WP_281485235.1">
    <property type="nucleotide sequence ID" value="NZ_CP124543.1"/>
</dbReference>
<name>A0AAJ6PBM9_9CYAN</name>
<accession>A0AAJ6PBM9</accession>
<evidence type="ECO:0000313" key="2">
    <source>
        <dbReference type="EMBL" id="WGV28001.1"/>
    </source>
</evidence>
<dbReference type="Pfam" id="PF04717">
    <property type="entry name" value="Phage_base_V"/>
    <property type="match status" value="1"/>
</dbReference>
<dbReference type="InterPro" id="IPR006531">
    <property type="entry name" value="Gp5/Vgr_OB"/>
</dbReference>
<evidence type="ECO:0000259" key="1">
    <source>
        <dbReference type="Pfam" id="PF04717"/>
    </source>
</evidence>
<evidence type="ECO:0000313" key="3">
    <source>
        <dbReference type="Proteomes" id="UP001223520"/>
    </source>
</evidence>
<gene>
    <name evidence="2" type="ORF">QI031_11190</name>
</gene>
<dbReference type="SUPFAM" id="SSF69255">
    <property type="entry name" value="gp5 N-terminal domain-like"/>
    <property type="match status" value="1"/>
</dbReference>
<protein>
    <submittedName>
        <fullName evidence="2">Phage baseplate assembly protein V</fullName>
    </submittedName>
</protein>
<dbReference type="Proteomes" id="UP001223520">
    <property type="component" value="Chromosome"/>
</dbReference>
<feature type="domain" description="Gp5/Type VI secretion system Vgr protein OB-fold" evidence="1">
    <location>
        <begin position="26"/>
        <end position="95"/>
    </location>
</feature>
<dbReference type="AlphaFoldDB" id="A0AAJ6PBM9"/>
<organism evidence="2 3">
    <name type="scientific">Halotia branconii CENA392</name>
    <dbReference type="NCBI Taxonomy" id="1539056"/>
    <lineage>
        <taxon>Bacteria</taxon>
        <taxon>Bacillati</taxon>
        <taxon>Cyanobacteriota</taxon>
        <taxon>Cyanophyceae</taxon>
        <taxon>Nostocales</taxon>
        <taxon>Nodulariaceae</taxon>
        <taxon>Halotia</taxon>
    </lineage>
</organism>
<dbReference type="Gene3D" id="2.40.50.230">
    <property type="entry name" value="Gp5 N-terminal domain"/>
    <property type="match status" value="1"/>
</dbReference>
<proteinExistence type="predicted"/>
<keyword evidence="3" id="KW-1185">Reference proteome</keyword>
<dbReference type="EMBL" id="CP124543">
    <property type="protein sequence ID" value="WGV28001.1"/>
    <property type="molecule type" value="Genomic_DNA"/>
</dbReference>
<reference evidence="2 3" key="1">
    <citation type="journal article" date="2023" name="Limnol Oceanogr Lett">
        <title>Environmental adaptations by the intertidal Antarctic cyanobacterium Halotia branconii CENA392 as revealed using long-read genome sequencing.</title>
        <authorList>
            <person name="Dextro R.B."/>
            <person name="Delbaje E."/>
            <person name="Freitas P.N.N."/>
            <person name="Geraldes V."/>
            <person name="Pinto E."/>
            <person name="Long P.F."/>
            <person name="Fiore M.F."/>
        </authorList>
    </citation>
    <scope>NUCLEOTIDE SEQUENCE [LARGE SCALE GENOMIC DNA]</scope>
    <source>
        <strain evidence="2 3">CENA392</strain>
    </source>
</reference>
<sequence>MNNLYNYSLKTEDRGNGALIKGVTLATVTNISELGKGRVKVKFQWRKYNQTNDEISARIITSDKNISPSIEVHDVVLVAFEQGVFEYPFIIGFVWPHLKDTES</sequence>
<dbReference type="InterPro" id="IPR037026">
    <property type="entry name" value="Vgr_OB-fold_dom_sf"/>
</dbReference>